<evidence type="ECO:0000259" key="4">
    <source>
        <dbReference type="PROSITE" id="PS51161"/>
    </source>
</evidence>
<dbReference type="Pfam" id="PF13597">
    <property type="entry name" value="NRDD"/>
    <property type="match status" value="1"/>
</dbReference>
<keyword evidence="6" id="KW-1185">Reference proteome</keyword>
<feature type="domain" description="ATP-cone" evidence="4">
    <location>
        <begin position="1"/>
        <end position="94"/>
    </location>
</feature>
<organism evidence="5 6">
    <name type="scientific">Allocoprobacillus halotolerans</name>
    <dbReference type="NCBI Taxonomy" id="2944914"/>
    <lineage>
        <taxon>Bacteria</taxon>
        <taxon>Bacillati</taxon>
        <taxon>Bacillota</taxon>
        <taxon>Erysipelotrichia</taxon>
        <taxon>Erysipelotrichales</taxon>
        <taxon>Erysipelotrichaceae</taxon>
        <taxon>Allocoprobacillus</taxon>
    </lineage>
</organism>
<dbReference type="Proteomes" id="UP001060112">
    <property type="component" value="Chromosome"/>
</dbReference>
<evidence type="ECO:0000256" key="1">
    <source>
        <dbReference type="ARBA" id="ARBA00022741"/>
    </source>
</evidence>
<keyword evidence="1 3" id="KW-0547">Nucleotide-binding</keyword>
<evidence type="ECO:0000256" key="2">
    <source>
        <dbReference type="ARBA" id="ARBA00022840"/>
    </source>
</evidence>
<dbReference type="EMBL" id="CP101620">
    <property type="protein sequence ID" value="UTY38016.1"/>
    <property type="molecule type" value="Genomic_DNA"/>
</dbReference>
<accession>A0ABY5HY99</accession>
<protein>
    <submittedName>
        <fullName evidence="5">Anaerobic ribonucleoside-triphosphate reductase</fullName>
        <ecNumber evidence="5">1.17.4.2</ecNumber>
    </submittedName>
</protein>
<dbReference type="InterPro" id="IPR012833">
    <property type="entry name" value="NrdD"/>
</dbReference>
<keyword evidence="5" id="KW-0560">Oxidoreductase</keyword>
<dbReference type="RefSeq" id="WP_290138051.1">
    <property type="nucleotide sequence ID" value="NZ_CP101620.1"/>
</dbReference>
<evidence type="ECO:0000313" key="5">
    <source>
        <dbReference type="EMBL" id="UTY38016.1"/>
    </source>
</evidence>
<gene>
    <name evidence="5" type="primary">nrdD</name>
    <name evidence="5" type="ORF">NMU03_09925</name>
</gene>
<dbReference type="NCBIfam" id="NF006732">
    <property type="entry name" value="PRK09263.1"/>
    <property type="match status" value="1"/>
</dbReference>
<dbReference type="PANTHER" id="PTHR21075:SF0">
    <property type="entry name" value="ANAEROBIC RIBONUCLEOSIDE-TRIPHOSPHATE REDUCTASE"/>
    <property type="match status" value="1"/>
</dbReference>
<dbReference type="SUPFAM" id="SSF51998">
    <property type="entry name" value="PFL-like glycyl radical enzymes"/>
    <property type="match status" value="1"/>
</dbReference>
<name>A0ABY5HY99_9FIRM</name>
<dbReference type="GO" id="GO:0008998">
    <property type="term" value="F:ribonucleoside-triphosphate reductase (thioredoxin) activity"/>
    <property type="evidence" value="ECO:0007669"/>
    <property type="project" value="UniProtKB-EC"/>
</dbReference>
<dbReference type="Gene3D" id="3.20.70.20">
    <property type="match status" value="1"/>
</dbReference>
<dbReference type="Pfam" id="PF03477">
    <property type="entry name" value="ATP-cone"/>
    <property type="match status" value="1"/>
</dbReference>
<sequence length="726" mass="82977">MKIIKRNGAEVIFDQSKITAAIEKANNEVVSKDRLSDEDIDNITNNVKYQCEKMKRALNVEEIQNLVENEIMKLNAFAVARKYITYRYMRALVRKSNTTDEQILSLIECANEEVKQENSNKNPTVNSVQRDYMAGEVSKDITKRLLLPGHIVKAHEEGIIHFHDSDYFAQHMHNCCLVNLEDMLQNGTVISETMIERPKSFSTACNIATQIIAQVASSQYGGQSISLSHLAPFVDVSRQKFRKEVREEFEQENIPVTEEQINELAEYRVRKEINRGVQMIQYQVITLMTTNGQAPFVTVFMYLNEVPDGQVKDDLALIIEETLNQRILGVKNENGVYVTPAFPKLIYVLEEDNISEDSRYWYLTELAAKCTAKRMVPDYISEKKMLELKVDKNNEGHCYTCMGCRSFLTPYVDPKTNQPKYYGRFNQGVVTINLVDVACSSQGDMKEFWRIMDERLALCKEALMCRHNRLKGTVSDVAPILWQYGALARLQKGETLDQLLYGGYSTISLGYAGLCECVKYMTGKSHTDPEATPFALEVMQHLNDACALWKAQENIDFSLYGTPIESTTYKFAKCLQKRFGKIPGVTDKNYITNSYHVNVTEEIDAFTKLTFESQFQKLSPGGAISYVEVPNMQDNIEAVLAVMKHIYEHIMYAELNTKSDYCMECGYDGEIQIKEDKDGKLIWVCPNCGNTNQDKMSVARRTCGYIGTQFWNQGRTQEIKERVLHL</sequence>
<dbReference type="PANTHER" id="PTHR21075">
    <property type="entry name" value="ANAEROBIC RIBONUCLEOSIDE-TRIPHOSPHATE REDUCTASE"/>
    <property type="match status" value="1"/>
</dbReference>
<dbReference type="InterPro" id="IPR005144">
    <property type="entry name" value="ATP-cone_dom"/>
</dbReference>
<evidence type="ECO:0000256" key="3">
    <source>
        <dbReference type="PROSITE-ProRule" id="PRU00492"/>
    </source>
</evidence>
<keyword evidence="2 3" id="KW-0067">ATP-binding</keyword>
<reference evidence="5" key="1">
    <citation type="submission" date="2022-07" db="EMBL/GenBank/DDBJ databases">
        <title>Faecal culturing of patients with breast cancer.</title>
        <authorList>
            <person name="Teng N.M.Y."/>
            <person name="Kiu R."/>
            <person name="Evans R."/>
            <person name="Baker D.J."/>
            <person name="Zenner C."/>
            <person name="Robinson S.D."/>
            <person name="Hall L.J."/>
        </authorList>
    </citation>
    <scope>NUCLEOTIDE SEQUENCE</scope>
    <source>
        <strain evidence="5">LH1062</strain>
    </source>
</reference>
<evidence type="ECO:0000313" key="6">
    <source>
        <dbReference type="Proteomes" id="UP001060112"/>
    </source>
</evidence>
<dbReference type="PROSITE" id="PS51161">
    <property type="entry name" value="ATP_CONE"/>
    <property type="match status" value="1"/>
</dbReference>
<dbReference type="EC" id="1.17.4.2" evidence="5"/>
<dbReference type="NCBIfam" id="TIGR02487">
    <property type="entry name" value="NrdD"/>
    <property type="match status" value="1"/>
</dbReference>
<proteinExistence type="predicted"/>